<dbReference type="Pfam" id="PF02926">
    <property type="entry name" value="THUMP"/>
    <property type="match status" value="1"/>
</dbReference>
<evidence type="ECO:0000256" key="4">
    <source>
        <dbReference type="ARBA" id="ARBA00022555"/>
    </source>
</evidence>
<dbReference type="eggNOG" id="COG0301">
    <property type="taxonomic scope" value="Bacteria"/>
</dbReference>
<dbReference type="InterPro" id="IPR050102">
    <property type="entry name" value="tRNA_sulfurtransferase_ThiI"/>
</dbReference>
<protein>
    <recommendedName>
        <fullName evidence="15 19">Probable tRNA sulfurtransferase</fullName>
        <ecNumber evidence="14 19">2.8.1.4</ecNumber>
    </recommendedName>
    <alternativeName>
        <fullName evidence="16 19">Sulfur carrier protein ThiS sulfurtransferase</fullName>
    </alternativeName>
    <alternativeName>
        <fullName evidence="17 19">Thiamine biosynthesis protein ThiI</fullName>
    </alternativeName>
    <alternativeName>
        <fullName evidence="18 19">tRNA 4-thiouridine synthase</fullName>
    </alternativeName>
</protein>
<dbReference type="GO" id="GO:0004810">
    <property type="term" value="F:CCA tRNA nucleotidyltransferase activity"/>
    <property type="evidence" value="ECO:0007669"/>
    <property type="project" value="InterPro"/>
</dbReference>
<dbReference type="PROSITE" id="PS51165">
    <property type="entry name" value="THUMP"/>
    <property type="match status" value="1"/>
</dbReference>
<dbReference type="InterPro" id="IPR049962">
    <property type="entry name" value="THUMP_ThiI"/>
</dbReference>
<keyword evidence="3 19" id="KW-0963">Cytoplasm</keyword>
<dbReference type="CDD" id="cd01712">
    <property type="entry name" value="PPase_ThiI"/>
    <property type="match status" value="1"/>
</dbReference>
<evidence type="ECO:0000256" key="2">
    <source>
        <dbReference type="ARBA" id="ARBA00004948"/>
    </source>
</evidence>
<dbReference type="GO" id="GO:0002937">
    <property type="term" value="P:tRNA 4-thiouridine biosynthesis"/>
    <property type="evidence" value="ECO:0007669"/>
    <property type="project" value="TreeGrafter"/>
</dbReference>
<feature type="binding site" evidence="19">
    <location>
        <begin position="190"/>
        <end position="191"/>
    </location>
    <ligand>
        <name>ATP</name>
        <dbReference type="ChEBI" id="CHEBI:30616"/>
    </ligand>
</feature>
<evidence type="ECO:0000256" key="9">
    <source>
        <dbReference type="ARBA" id="ARBA00022977"/>
    </source>
</evidence>
<dbReference type="CDD" id="cd11716">
    <property type="entry name" value="THUMP_ThiI"/>
    <property type="match status" value="1"/>
</dbReference>
<keyword evidence="5 19" id="KW-0808">Transferase</keyword>
<evidence type="ECO:0000256" key="16">
    <source>
        <dbReference type="ARBA" id="ARBA00075337"/>
    </source>
</evidence>
<dbReference type="NCBIfam" id="TIGR00342">
    <property type="entry name" value="tRNA uracil 4-sulfurtransferase ThiI"/>
    <property type="match status" value="1"/>
</dbReference>
<proteinExistence type="inferred from homology"/>
<evidence type="ECO:0000256" key="7">
    <source>
        <dbReference type="ARBA" id="ARBA00022840"/>
    </source>
</evidence>
<feature type="domain" description="THUMP" evidence="21">
    <location>
        <begin position="67"/>
        <end position="172"/>
    </location>
</feature>
<feature type="binding site" evidence="19">
    <location>
        <position position="303"/>
    </location>
    <ligand>
        <name>ATP</name>
        <dbReference type="ChEBI" id="CHEBI:30616"/>
    </ligand>
</feature>
<dbReference type="EMBL" id="AFCE01000121">
    <property type="protein sequence ID" value="EGL83164.1"/>
    <property type="molecule type" value="Genomic_DNA"/>
</dbReference>
<dbReference type="GO" id="GO:0009229">
    <property type="term" value="P:thiamine diphosphate biosynthetic process"/>
    <property type="evidence" value="ECO:0007669"/>
    <property type="project" value="UniProtKB-UniRule"/>
</dbReference>
<dbReference type="InterPro" id="IPR014729">
    <property type="entry name" value="Rossmann-like_a/b/a_fold"/>
</dbReference>
<keyword evidence="20" id="KW-0175">Coiled coil</keyword>
<comment type="similarity">
    <text evidence="13 19">Belongs to the ThiI family.</text>
</comment>
<keyword evidence="7 19" id="KW-0067">ATP-binding</keyword>
<comment type="function">
    <text evidence="12 19">Catalyzes the ATP-dependent transfer of a sulfur to tRNA to produce 4-thiouridine in position 8 of tRNAs, which functions as a near-UV photosensor. Also catalyzes the transfer of sulfur to the sulfur carrier protein ThiS, forming ThiS-thiocarboxylate. This is a step in the synthesis of thiazole, in the thiamine biosynthesis pathway. The sulfur is donated as persulfide by IscS.</text>
</comment>
<evidence type="ECO:0000256" key="15">
    <source>
        <dbReference type="ARBA" id="ARBA00071867"/>
    </source>
</evidence>
<dbReference type="InterPro" id="IPR004114">
    <property type="entry name" value="THUMP_dom"/>
</dbReference>
<dbReference type="GO" id="GO:0140741">
    <property type="term" value="F:tRNA-uracil-4 sulfurtransferase activity"/>
    <property type="evidence" value="ECO:0007669"/>
    <property type="project" value="UniProtKB-EC"/>
</dbReference>
<comment type="catalytic activity">
    <reaction evidence="10 19">
        <text>[ThiI sulfur-carrier protein]-S-sulfanyl-L-cysteine + a uridine in tRNA + 2 reduced [2Fe-2S]-[ferredoxin] + ATP + H(+) = [ThiI sulfur-carrier protein]-L-cysteine + a 4-thiouridine in tRNA + 2 oxidized [2Fe-2S]-[ferredoxin] + AMP + diphosphate</text>
        <dbReference type="Rhea" id="RHEA:24176"/>
        <dbReference type="Rhea" id="RHEA-COMP:10000"/>
        <dbReference type="Rhea" id="RHEA-COMP:10001"/>
        <dbReference type="Rhea" id="RHEA-COMP:13337"/>
        <dbReference type="Rhea" id="RHEA-COMP:13338"/>
        <dbReference type="Rhea" id="RHEA-COMP:13339"/>
        <dbReference type="Rhea" id="RHEA-COMP:13340"/>
        <dbReference type="ChEBI" id="CHEBI:15378"/>
        <dbReference type="ChEBI" id="CHEBI:29950"/>
        <dbReference type="ChEBI" id="CHEBI:30616"/>
        <dbReference type="ChEBI" id="CHEBI:33019"/>
        <dbReference type="ChEBI" id="CHEBI:33737"/>
        <dbReference type="ChEBI" id="CHEBI:33738"/>
        <dbReference type="ChEBI" id="CHEBI:61963"/>
        <dbReference type="ChEBI" id="CHEBI:65315"/>
        <dbReference type="ChEBI" id="CHEBI:136798"/>
        <dbReference type="ChEBI" id="CHEBI:456215"/>
        <dbReference type="EC" id="2.8.1.4"/>
    </reaction>
</comment>
<evidence type="ECO:0000256" key="8">
    <source>
        <dbReference type="ARBA" id="ARBA00022884"/>
    </source>
</evidence>
<gene>
    <name evidence="19" type="primary">thiI</name>
    <name evidence="22" type="ORF">CathTA2_1277</name>
</gene>
<feature type="binding site" evidence="19">
    <location>
        <begin position="215"/>
        <end position="216"/>
    </location>
    <ligand>
        <name>ATP</name>
        <dbReference type="ChEBI" id="CHEBI:30616"/>
    </ligand>
</feature>
<keyword evidence="4 19" id="KW-0820">tRNA-binding</keyword>
<comment type="caution">
    <text evidence="22">The sequence shown here is derived from an EMBL/GenBank/DDBJ whole genome shotgun (WGS) entry which is preliminary data.</text>
</comment>
<dbReference type="PANTHER" id="PTHR43209">
    <property type="entry name" value="TRNA SULFURTRANSFERASE"/>
    <property type="match status" value="1"/>
</dbReference>
<evidence type="ECO:0000256" key="6">
    <source>
        <dbReference type="ARBA" id="ARBA00022741"/>
    </source>
</evidence>
<reference evidence="22 23" key="1">
    <citation type="journal article" date="2011" name="J. Bacteriol.">
        <title>Draft genome sequence of the thermoalkaliphilic Caldalkalibacillus thermarum strain TA2.A1.</title>
        <authorList>
            <person name="Kalamorz F."/>
            <person name="Keis S."/>
            <person name="McMillan D.G."/>
            <person name="Olsson K."/>
            <person name="Stanton J.A."/>
            <person name="Stockwell P."/>
            <person name="Black M.A."/>
            <person name="Klingeman D.M."/>
            <person name="Land M.L."/>
            <person name="Han C.S."/>
            <person name="Martin S.L."/>
            <person name="Becher S.A."/>
            <person name="Peddie C.J."/>
            <person name="Morgan H.W."/>
            <person name="Matthies D."/>
            <person name="Preiss L."/>
            <person name="Meier T."/>
            <person name="Brown S.D."/>
            <person name="Cook G.M."/>
        </authorList>
    </citation>
    <scope>NUCLEOTIDE SEQUENCE [LARGE SCALE GENOMIC DNA]</scope>
    <source>
        <strain evidence="22 23">TA2.A1</strain>
    </source>
</reference>
<dbReference type="PANTHER" id="PTHR43209:SF1">
    <property type="entry name" value="TRNA SULFURTRANSFERASE"/>
    <property type="match status" value="1"/>
</dbReference>
<keyword evidence="9 19" id="KW-0784">Thiamine biosynthesis</keyword>
<feature type="binding site" evidence="19">
    <location>
        <position position="272"/>
    </location>
    <ligand>
        <name>ATP</name>
        <dbReference type="ChEBI" id="CHEBI:30616"/>
    </ligand>
</feature>
<dbReference type="InterPro" id="IPR049961">
    <property type="entry name" value="ThiI_N"/>
</dbReference>
<evidence type="ECO:0000256" key="13">
    <source>
        <dbReference type="ARBA" id="ARBA00061472"/>
    </source>
</evidence>
<dbReference type="InterPro" id="IPR054173">
    <property type="entry name" value="ThiI_fer"/>
</dbReference>
<name>F5L664_CALTT</name>
<feature type="coiled-coil region" evidence="20">
    <location>
        <begin position="369"/>
        <end position="402"/>
    </location>
</feature>
<dbReference type="InterPro" id="IPR020536">
    <property type="entry name" value="ThiI_AANH"/>
</dbReference>
<evidence type="ECO:0000256" key="5">
    <source>
        <dbReference type="ARBA" id="ARBA00022679"/>
    </source>
</evidence>
<dbReference type="AlphaFoldDB" id="F5L664"/>
<dbReference type="Pfam" id="PF02568">
    <property type="entry name" value="ThiI"/>
    <property type="match status" value="1"/>
</dbReference>
<sequence length="408" mass="46461">MSQELNHELNYDHVLIRYGELALKGKNRKLFENQLQENIRSQLKDLNVKLKKTHGRLYLDLQGESFETVHERLKHIFGISSYSPALKTSLELKAIQETALKAIRSHSPFPKTFKVSTKRANKHFPHTSQEMNHKVGAHVLIHTDNLKVDVHKPEVELMVEIREDAAYIMSQKFKGAGGLPVGTSGKVMLMLSGGIDSPVAGYLCLKRGLRFEGVHFHSFPFTSERAKQKVIDLSKQLSRYAGPVTLHIVPFTEIQTEIKKHVPDEYSITIMRRMMMRITEALAKKHKALGIATGESVGQVASQTLESMHTINEVTNYPVLRPLVTMDKVEIIDIAQRIGTYDISILPYEDCCTVFQPKNPKTKPDRLAASRLEERLDVEELVKQAVENTETLRVTYEEQEKETIDHLF</sequence>
<feature type="binding site" evidence="19">
    <location>
        <position position="294"/>
    </location>
    <ligand>
        <name>ATP</name>
        <dbReference type="ChEBI" id="CHEBI:30616"/>
    </ligand>
</feature>
<evidence type="ECO:0000313" key="22">
    <source>
        <dbReference type="EMBL" id="EGL83164.1"/>
    </source>
</evidence>
<evidence type="ECO:0000256" key="17">
    <source>
        <dbReference type="ARBA" id="ARBA00077849"/>
    </source>
</evidence>
<evidence type="ECO:0000259" key="21">
    <source>
        <dbReference type="PROSITE" id="PS51165"/>
    </source>
</evidence>
<dbReference type="FunFam" id="3.40.50.620:FF:000053">
    <property type="entry name" value="Probable tRNA sulfurtransferase"/>
    <property type="match status" value="1"/>
</dbReference>
<evidence type="ECO:0000256" key="1">
    <source>
        <dbReference type="ARBA" id="ARBA00004496"/>
    </source>
</evidence>
<dbReference type="GO" id="GO:0005829">
    <property type="term" value="C:cytosol"/>
    <property type="evidence" value="ECO:0007669"/>
    <property type="project" value="TreeGrafter"/>
</dbReference>
<evidence type="ECO:0000256" key="19">
    <source>
        <dbReference type="HAMAP-Rule" id="MF_00021"/>
    </source>
</evidence>
<dbReference type="GO" id="GO:0052837">
    <property type="term" value="P:thiazole biosynthetic process"/>
    <property type="evidence" value="ECO:0007669"/>
    <property type="project" value="TreeGrafter"/>
</dbReference>
<dbReference type="HAMAP" id="MF_00021">
    <property type="entry name" value="ThiI"/>
    <property type="match status" value="1"/>
</dbReference>
<comment type="pathway">
    <text evidence="2 19">Cofactor biosynthesis; thiamine diphosphate biosynthesis.</text>
</comment>
<evidence type="ECO:0000256" key="20">
    <source>
        <dbReference type="SAM" id="Coils"/>
    </source>
</evidence>
<dbReference type="InterPro" id="IPR003720">
    <property type="entry name" value="tRNA_STrfase"/>
</dbReference>
<dbReference type="GO" id="GO:0000049">
    <property type="term" value="F:tRNA binding"/>
    <property type="evidence" value="ECO:0007669"/>
    <property type="project" value="UniProtKB-UniRule"/>
</dbReference>
<comment type="catalytic activity">
    <reaction evidence="11 19">
        <text>[ThiS sulfur-carrier protein]-C-terminal Gly-Gly-AMP + S-sulfanyl-L-cysteinyl-[cysteine desulfurase] + AH2 = [ThiS sulfur-carrier protein]-C-terminal-Gly-aminoethanethioate + L-cysteinyl-[cysteine desulfurase] + A + AMP + 2 H(+)</text>
        <dbReference type="Rhea" id="RHEA:43340"/>
        <dbReference type="Rhea" id="RHEA-COMP:12157"/>
        <dbReference type="Rhea" id="RHEA-COMP:12158"/>
        <dbReference type="Rhea" id="RHEA-COMP:12910"/>
        <dbReference type="Rhea" id="RHEA-COMP:19908"/>
        <dbReference type="ChEBI" id="CHEBI:13193"/>
        <dbReference type="ChEBI" id="CHEBI:15378"/>
        <dbReference type="ChEBI" id="CHEBI:17499"/>
        <dbReference type="ChEBI" id="CHEBI:29950"/>
        <dbReference type="ChEBI" id="CHEBI:61963"/>
        <dbReference type="ChEBI" id="CHEBI:90618"/>
        <dbReference type="ChEBI" id="CHEBI:232372"/>
        <dbReference type="ChEBI" id="CHEBI:456215"/>
    </reaction>
</comment>
<dbReference type="SMART" id="SM00981">
    <property type="entry name" value="THUMP"/>
    <property type="match status" value="1"/>
</dbReference>
<evidence type="ECO:0000256" key="10">
    <source>
        <dbReference type="ARBA" id="ARBA00050570"/>
    </source>
</evidence>
<dbReference type="UniPathway" id="UPA00060"/>
<accession>F5L664</accession>
<keyword evidence="6 19" id="KW-0547">Nucleotide-binding</keyword>
<evidence type="ECO:0000313" key="23">
    <source>
        <dbReference type="Proteomes" id="UP000010716"/>
    </source>
</evidence>
<evidence type="ECO:0000256" key="18">
    <source>
        <dbReference type="ARBA" id="ARBA00080570"/>
    </source>
</evidence>
<evidence type="ECO:0000256" key="3">
    <source>
        <dbReference type="ARBA" id="ARBA00022490"/>
    </source>
</evidence>
<evidence type="ECO:0000256" key="12">
    <source>
        <dbReference type="ARBA" id="ARBA00058382"/>
    </source>
</evidence>
<dbReference type="GO" id="GO:0005524">
    <property type="term" value="F:ATP binding"/>
    <property type="evidence" value="ECO:0007669"/>
    <property type="project" value="UniProtKB-UniRule"/>
</dbReference>
<evidence type="ECO:0000256" key="14">
    <source>
        <dbReference type="ARBA" id="ARBA00066827"/>
    </source>
</evidence>
<keyword evidence="8 19" id="KW-0694">RNA-binding</keyword>
<dbReference type="Pfam" id="PF22025">
    <property type="entry name" value="ThiI_fer"/>
    <property type="match status" value="1"/>
</dbReference>
<evidence type="ECO:0000256" key="11">
    <source>
        <dbReference type="ARBA" id="ARBA00052330"/>
    </source>
</evidence>
<dbReference type="RefSeq" id="WP_007504182.1">
    <property type="nucleotide sequence ID" value="NZ_AFCE01000121.1"/>
</dbReference>
<dbReference type="Gene3D" id="3.30.2130.30">
    <property type="match status" value="1"/>
</dbReference>
<dbReference type="SUPFAM" id="SSF143437">
    <property type="entry name" value="THUMP domain-like"/>
    <property type="match status" value="1"/>
</dbReference>
<dbReference type="EC" id="2.8.1.4" evidence="14 19"/>
<comment type="subcellular location">
    <subcellularLocation>
        <location evidence="1 19">Cytoplasm</location>
    </subcellularLocation>
</comment>
<dbReference type="GO" id="GO:0009228">
    <property type="term" value="P:thiamine biosynthetic process"/>
    <property type="evidence" value="ECO:0007669"/>
    <property type="project" value="UniProtKB-KW"/>
</dbReference>
<organism evidence="22 23">
    <name type="scientific">Caldalkalibacillus thermarum (strain TA2.A1)</name>
    <dbReference type="NCBI Taxonomy" id="986075"/>
    <lineage>
        <taxon>Bacteria</taxon>
        <taxon>Bacillati</taxon>
        <taxon>Bacillota</taxon>
        <taxon>Bacilli</taxon>
        <taxon>Bacillales</taxon>
        <taxon>Bacillaceae</taxon>
        <taxon>Caldalkalibacillus</taxon>
    </lineage>
</organism>
<dbReference type="Proteomes" id="UP000010716">
    <property type="component" value="Unassembled WGS sequence"/>
</dbReference>
<dbReference type="SUPFAM" id="SSF52402">
    <property type="entry name" value="Adenine nucleotide alpha hydrolases-like"/>
    <property type="match status" value="1"/>
</dbReference>
<dbReference type="Gene3D" id="3.40.50.620">
    <property type="entry name" value="HUPs"/>
    <property type="match status" value="1"/>
</dbReference>